<dbReference type="Proteomes" id="UP000314294">
    <property type="component" value="Unassembled WGS sequence"/>
</dbReference>
<proteinExistence type="predicted"/>
<accession>A0A4Z2FRL6</accession>
<name>A0A4Z2FRL6_9TELE</name>
<keyword evidence="3" id="KW-1185">Reference proteome</keyword>
<gene>
    <name evidence="2" type="ORF">EYF80_046442</name>
</gene>
<protein>
    <submittedName>
        <fullName evidence="2">Uncharacterized protein</fullName>
    </submittedName>
</protein>
<comment type="caution">
    <text evidence="2">The sequence shown here is derived from an EMBL/GenBank/DDBJ whole genome shotgun (WGS) entry which is preliminary data.</text>
</comment>
<dbReference type="EMBL" id="SRLO01000972">
    <property type="protein sequence ID" value="TNN43354.1"/>
    <property type="molecule type" value="Genomic_DNA"/>
</dbReference>
<organism evidence="2 3">
    <name type="scientific">Liparis tanakae</name>
    <name type="common">Tanaka's snailfish</name>
    <dbReference type="NCBI Taxonomy" id="230148"/>
    <lineage>
        <taxon>Eukaryota</taxon>
        <taxon>Metazoa</taxon>
        <taxon>Chordata</taxon>
        <taxon>Craniata</taxon>
        <taxon>Vertebrata</taxon>
        <taxon>Euteleostomi</taxon>
        <taxon>Actinopterygii</taxon>
        <taxon>Neopterygii</taxon>
        <taxon>Teleostei</taxon>
        <taxon>Neoteleostei</taxon>
        <taxon>Acanthomorphata</taxon>
        <taxon>Eupercaria</taxon>
        <taxon>Perciformes</taxon>
        <taxon>Cottioidei</taxon>
        <taxon>Cottales</taxon>
        <taxon>Liparidae</taxon>
        <taxon>Liparis</taxon>
    </lineage>
</organism>
<feature type="compositionally biased region" description="Basic and acidic residues" evidence="1">
    <location>
        <begin position="31"/>
        <end position="46"/>
    </location>
</feature>
<feature type="region of interest" description="Disordered" evidence="1">
    <location>
        <begin position="29"/>
        <end position="64"/>
    </location>
</feature>
<evidence type="ECO:0000313" key="3">
    <source>
        <dbReference type="Proteomes" id="UP000314294"/>
    </source>
</evidence>
<sequence>MQSKFLKVALDASTQGTSPDLIVSCAYQQERGQKDGERERTRKEGRWCSIQSGEEETESGDDTE</sequence>
<reference evidence="2 3" key="1">
    <citation type="submission" date="2019-03" db="EMBL/GenBank/DDBJ databases">
        <title>First draft genome of Liparis tanakae, snailfish: a comprehensive survey of snailfish specific genes.</title>
        <authorList>
            <person name="Kim W."/>
            <person name="Song I."/>
            <person name="Jeong J.-H."/>
            <person name="Kim D."/>
            <person name="Kim S."/>
            <person name="Ryu S."/>
            <person name="Song J.Y."/>
            <person name="Lee S.K."/>
        </authorList>
    </citation>
    <scope>NUCLEOTIDE SEQUENCE [LARGE SCALE GENOMIC DNA]</scope>
    <source>
        <tissue evidence="2">Muscle</tissue>
    </source>
</reference>
<dbReference type="AlphaFoldDB" id="A0A4Z2FRL6"/>
<evidence type="ECO:0000256" key="1">
    <source>
        <dbReference type="SAM" id="MobiDB-lite"/>
    </source>
</evidence>
<feature type="compositionally biased region" description="Acidic residues" evidence="1">
    <location>
        <begin position="53"/>
        <end position="64"/>
    </location>
</feature>
<evidence type="ECO:0000313" key="2">
    <source>
        <dbReference type="EMBL" id="TNN43354.1"/>
    </source>
</evidence>